<reference evidence="9 10" key="1">
    <citation type="journal article" date="2015" name="Proc. Natl. Acad. Sci. U.S.A.">
        <title>The resurrection genome of Boea hygrometrica: A blueprint for survival of dehydration.</title>
        <authorList>
            <person name="Xiao L."/>
            <person name="Yang G."/>
            <person name="Zhang L."/>
            <person name="Yang X."/>
            <person name="Zhao S."/>
            <person name="Ji Z."/>
            <person name="Zhou Q."/>
            <person name="Hu M."/>
            <person name="Wang Y."/>
            <person name="Chen M."/>
            <person name="Xu Y."/>
            <person name="Jin H."/>
            <person name="Xiao X."/>
            <person name="Hu G."/>
            <person name="Bao F."/>
            <person name="Hu Y."/>
            <person name="Wan P."/>
            <person name="Li L."/>
            <person name="Deng X."/>
            <person name="Kuang T."/>
            <person name="Xiang C."/>
            <person name="Zhu J.K."/>
            <person name="Oliver M.J."/>
            <person name="He Y."/>
        </authorList>
    </citation>
    <scope>NUCLEOTIDE SEQUENCE [LARGE SCALE GENOMIC DNA]</scope>
    <source>
        <strain evidence="10">cv. XS01</strain>
    </source>
</reference>
<dbReference type="Pfam" id="PF04376">
    <property type="entry name" value="ATE_N"/>
    <property type="match status" value="1"/>
</dbReference>
<evidence type="ECO:0000256" key="2">
    <source>
        <dbReference type="ARBA" id="ARBA00022679"/>
    </source>
</evidence>
<organism evidence="9 10">
    <name type="scientific">Dorcoceras hygrometricum</name>
    <dbReference type="NCBI Taxonomy" id="472368"/>
    <lineage>
        <taxon>Eukaryota</taxon>
        <taxon>Viridiplantae</taxon>
        <taxon>Streptophyta</taxon>
        <taxon>Embryophyta</taxon>
        <taxon>Tracheophyta</taxon>
        <taxon>Spermatophyta</taxon>
        <taxon>Magnoliopsida</taxon>
        <taxon>eudicotyledons</taxon>
        <taxon>Gunneridae</taxon>
        <taxon>Pentapetalae</taxon>
        <taxon>asterids</taxon>
        <taxon>lamiids</taxon>
        <taxon>Lamiales</taxon>
        <taxon>Gesneriaceae</taxon>
        <taxon>Didymocarpoideae</taxon>
        <taxon>Trichosporeae</taxon>
        <taxon>Loxocarpinae</taxon>
        <taxon>Dorcoceras</taxon>
    </lineage>
</organism>
<evidence type="ECO:0000256" key="1">
    <source>
        <dbReference type="ARBA" id="ARBA00009991"/>
    </source>
</evidence>
<dbReference type="EC" id="2.3.2.8" evidence="5"/>
<evidence type="ECO:0000259" key="7">
    <source>
        <dbReference type="Pfam" id="PF04376"/>
    </source>
</evidence>
<gene>
    <name evidence="9" type="ORF">F511_22879</name>
</gene>
<dbReference type="OrthoDB" id="74183at2759"/>
<dbReference type="GO" id="GO:0004057">
    <property type="term" value="F:arginyl-tRNA--protein transferase activity"/>
    <property type="evidence" value="ECO:0007669"/>
    <property type="project" value="UniProtKB-EC"/>
</dbReference>
<dbReference type="InterPro" id="IPR007471">
    <property type="entry name" value="N-end_Aminoacyl_Trfase_N"/>
</dbReference>
<dbReference type="SUPFAM" id="SSF55729">
    <property type="entry name" value="Acyl-CoA N-acyltransferases (Nat)"/>
    <property type="match status" value="1"/>
</dbReference>
<dbReference type="PIRSF" id="PIRSF037207">
    <property type="entry name" value="ATE1_euk"/>
    <property type="match status" value="1"/>
</dbReference>
<dbReference type="GO" id="GO:0005737">
    <property type="term" value="C:cytoplasm"/>
    <property type="evidence" value="ECO:0007669"/>
    <property type="project" value="TreeGrafter"/>
</dbReference>
<protein>
    <recommendedName>
        <fullName evidence="5">Arginyl-tRNA--protein transferase</fullName>
        <ecNumber evidence="5">2.3.2.8</ecNumber>
    </recommendedName>
</protein>
<keyword evidence="10" id="KW-1185">Reference proteome</keyword>
<accession>A0A2Z7AWX4</accession>
<feature type="region of interest" description="Disordered" evidence="6">
    <location>
        <begin position="1"/>
        <end position="25"/>
    </location>
</feature>
<comment type="function">
    <text evidence="5">Involved in the post-translational conjugation of arginine to the N-terminal aspartate or glutamate of a protein. This arginylation is required for degradation of the protein via the ubiquitin pathway.</text>
</comment>
<evidence type="ECO:0000313" key="9">
    <source>
        <dbReference type="EMBL" id="KZV23817.1"/>
    </source>
</evidence>
<sequence>MADGKKMRSEASTSGSAGNSGRGESVVVDIGRRKSTCGYCKSGARTSITHGLWAHSLTVDDYQALLDRGWRRSGCLLYKPEMDKTCCPSYTIRLKASNFLPSKEQIRVSKRMQRFLDGKLEVKSSAELIGETEASKGSCCSVNISDKSSDAMDLMEVDSEGKEKTHQFIDSLSNEIDRAVELCIESGELSSDFHFPKASVKRVSPSKRKLQADILEDLIFSCNIAFQIAATLRRTRKDVVVVKSSEHGLGVNRDSSELSPKTIAEILVSHLKQLTESFGLSVRACNGHINFYSATGQVCFDEEIGSGSKLKTPYTADKGSNGHSKKSCGAPQCQRLRFEIRLKRSSFDDEEYSLYKKYQLRVHNDSPAHVTESSYRRFLVDTPLVHVSPTGDGAAPWCGFGSFHQQYVLDGKLIAVGVIDILPNCLSSKYLFWDPDLAFLSLGKYSALEEIRWINENQMHCPSLQYYYLGYYIHSCSKMRYKASYRPSELLCPLRYQWVPYDVVKPLLDRRKYVCLSDFPALQNEHSLLPTVFDDTMEEQLNHFVQDASGDAFVNEDEMAESDSEDSEDESDSEATGATSVESEDADLSDLLIGLRGVRLRYENIRHAFDSSRRKLLDVQLQRYVRVVGTELSKQMVYSLV</sequence>
<dbReference type="InterPro" id="IPR016181">
    <property type="entry name" value="Acyl_CoA_acyltransferase"/>
</dbReference>
<comment type="catalytic activity">
    <reaction evidence="5">
        <text>an N-terminal L-alpha-aminoacyl-[protein] + L-arginyl-tRNA(Arg) = an N-terminal L-arginyl-L-aminoacyl-[protein] + tRNA(Arg) + H(+)</text>
        <dbReference type="Rhea" id="RHEA:10208"/>
        <dbReference type="Rhea" id="RHEA-COMP:9658"/>
        <dbReference type="Rhea" id="RHEA-COMP:9673"/>
        <dbReference type="Rhea" id="RHEA-COMP:10636"/>
        <dbReference type="Rhea" id="RHEA-COMP:10638"/>
        <dbReference type="ChEBI" id="CHEBI:15378"/>
        <dbReference type="ChEBI" id="CHEBI:78442"/>
        <dbReference type="ChEBI" id="CHEBI:78513"/>
        <dbReference type="ChEBI" id="CHEBI:78597"/>
        <dbReference type="ChEBI" id="CHEBI:83562"/>
        <dbReference type="EC" id="2.3.2.8"/>
    </reaction>
</comment>
<evidence type="ECO:0000256" key="5">
    <source>
        <dbReference type="PIRNR" id="PIRNR037207"/>
    </source>
</evidence>
<dbReference type="EMBL" id="KV013372">
    <property type="protein sequence ID" value="KZV23817.1"/>
    <property type="molecule type" value="Genomic_DNA"/>
</dbReference>
<dbReference type="Proteomes" id="UP000250235">
    <property type="component" value="Unassembled WGS sequence"/>
</dbReference>
<proteinExistence type="inferred from homology"/>
<dbReference type="PANTHER" id="PTHR21367">
    <property type="entry name" value="ARGININE-TRNA-PROTEIN TRANSFERASE 1"/>
    <property type="match status" value="1"/>
</dbReference>
<feature type="domain" description="N-end rule aminoacyl transferase C-terminal" evidence="8">
    <location>
        <begin position="350"/>
        <end position="492"/>
    </location>
</feature>
<dbReference type="InterPro" id="IPR030700">
    <property type="entry name" value="N-end_Aminoacyl_Trfase"/>
</dbReference>
<dbReference type="PANTHER" id="PTHR21367:SF1">
    <property type="entry name" value="ARGINYL-TRNA--PROTEIN TRANSFERASE 1"/>
    <property type="match status" value="1"/>
</dbReference>
<feature type="compositionally biased region" description="Acidic residues" evidence="6">
    <location>
        <begin position="557"/>
        <end position="573"/>
    </location>
</feature>
<feature type="region of interest" description="Disordered" evidence="6">
    <location>
        <begin position="557"/>
        <end position="583"/>
    </location>
</feature>
<comment type="similarity">
    <text evidence="1 5">Belongs to the R-transferase family.</text>
</comment>
<dbReference type="AlphaFoldDB" id="A0A2Z7AWX4"/>
<feature type="domain" description="N-end aminoacyl transferase N-terminal" evidence="7">
    <location>
        <begin position="35"/>
        <end position="105"/>
    </location>
</feature>
<evidence type="ECO:0000256" key="4">
    <source>
        <dbReference type="ARBA" id="ARBA00023315"/>
    </source>
</evidence>
<keyword evidence="2 5" id="KW-0808">Transferase</keyword>
<keyword evidence="3 5" id="KW-0833">Ubl conjugation pathway</keyword>
<dbReference type="InterPro" id="IPR017137">
    <property type="entry name" value="Arg-tRNA-P_Trfase_1_euk"/>
</dbReference>
<dbReference type="InterPro" id="IPR007472">
    <property type="entry name" value="N-end_Aminoacyl_Trfase_C"/>
</dbReference>
<evidence type="ECO:0000313" key="10">
    <source>
        <dbReference type="Proteomes" id="UP000250235"/>
    </source>
</evidence>
<dbReference type="Pfam" id="PF04377">
    <property type="entry name" value="ATE_C"/>
    <property type="match status" value="1"/>
</dbReference>
<keyword evidence="4 5" id="KW-0012">Acyltransferase</keyword>
<feature type="compositionally biased region" description="Polar residues" evidence="6">
    <location>
        <begin position="10"/>
        <end position="19"/>
    </location>
</feature>
<evidence type="ECO:0000256" key="6">
    <source>
        <dbReference type="SAM" id="MobiDB-lite"/>
    </source>
</evidence>
<evidence type="ECO:0000256" key="3">
    <source>
        <dbReference type="ARBA" id="ARBA00022786"/>
    </source>
</evidence>
<name>A0A2Z7AWX4_9LAMI</name>
<evidence type="ECO:0000259" key="8">
    <source>
        <dbReference type="Pfam" id="PF04377"/>
    </source>
</evidence>